<dbReference type="PANTHER" id="PTHR24015">
    <property type="entry name" value="OS07G0578800 PROTEIN-RELATED"/>
    <property type="match status" value="1"/>
</dbReference>
<dbReference type="FunFam" id="1.25.40.10:FF:000031">
    <property type="entry name" value="Pentatricopeptide repeat-containing protein mitochondrial"/>
    <property type="match status" value="1"/>
</dbReference>
<evidence type="ECO:0008006" key="5">
    <source>
        <dbReference type="Google" id="ProtNLM"/>
    </source>
</evidence>
<dbReference type="FunFam" id="1.25.40.10:FF:000366">
    <property type="entry name" value="Pentatricopeptide (PPR) repeat-containing protein"/>
    <property type="match status" value="1"/>
</dbReference>
<proteinExistence type="predicted"/>
<evidence type="ECO:0000313" key="3">
    <source>
        <dbReference type="EMBL" id="KAF9599687.1"/>
    </source>
</evidence>
<evidence type="ECO:0000256" key="2">
    <source>
        <dbReference type="PROSITE-ProRule" id="PRU00708"/>
    </source>
</evidence>
<comment type="caution">
    <text evidence="3">The sequence shown here is derived from an EMBL/GenBank/DDBJ whole genome shotgun (WGS) entry which is preliminary data.</text>
</comment>
<feature type="repeat" description="PPR" evidence="2">
    <location>
        <begin position="5"/>
        <end position="39"/>
    </location>
</feature>
<dbReference type="InterPro" id="IPR046848">
    <property type="entry name" value="E_motif"/>
</dbReference>
<keyword evidence="1" id="KW-0677">Repeat</keyword>
<protein>
    <recommendedName>
        <fullName evidence="5">Pentatricopeptide repeat-containing protein</fullName>
    </recommendedName>
</protein>
<reference evidence="3 4" key="1">
    <citation type="submission" date="2020-10" db="EMBL/GenBank/DDBJ databases">
        <title>The Coptis chinensis genome and diversification of protoberbering-type alkaloids.</title>
        <authorList>
            <person name="Wang B."/>
            <person name="Shu S."/>
            <person name="Song C."/>
            <person name="Liu Y."/>
        </authorList>
    </citation>
    <scope>NUCLEOTIDE SEQUENCE [LARGE SCALE GENOMIC DNA]</scope>
    <source>
        <strain evidence="3">HL-2020</strain>
        <tissue evidence="3">Leaf</tissue>
    </source>
</reference>
<dbReference type="Pfam" id="PF01535">
    <property type="entry name" value="PPR"/>
    <property type="match status" value="3"/>
</dbReference>
<dbReference type="GO" id="GO:0009451">
    <property type="term" value="P:RNA modification"/>
    <property type="evidence" value="ECO:0007669"/>
    <property type="project" value="InterPro"/>
</dbReference>
<dbReference type="PANTHER" id="PTHR24015:SF1993">
    <property type="entry name" value="PENTATRICOPEPTIDE REPEAT-CONTAINING PROTEIN"/>
    <property type="match status" value="1"/>
</dbReference>
<organism evidence="3 4">
    <name type="scientific">Coptis chinensis</name>
    <dbReference type="NCBI Taxonomy" id="261450"/>
    <lineage>
        <taxon>Eukaryota</taxon>
        <taxon>Viridiplantae</taxon>
        <taxon>Streptophyta</taxon>
        <taxon>Embryophyta</taxon>
        <taxon>Tracheophyta</taxon>
        <taxon>Spermatophyta</taxon>
        <taxon>Magnoliopsida</taxon>
        <taxon>Ranunculales</taxon>
        <taxon>Ranunculaceae</taxon>
        <taxon>Coptidoideae</taxon>
        <taxon>Coptis</taxon>
    </lineage>
</organism>
<dbReference type="OrthoDB" id="185373at2759"/>
<dbReference type="EMBL" id="JADFTS010000006">
    <property type="protein sequence ID" value="KAF9599687.1"/>
    <property type="molecule type" value="Genomic_DNA"/>
</dbReference>
<dbReference type="FunFam" id="1.25.40.10:FF:000409">
    <property type="entry name" value="Pentatricopeptide repeat-containing protein, chloroplastic"/>
    <property type="match status" value="1"/>
</dbReference>
<feature type="repeat" description="PPR" evidence="2">
    <location>
        <begin position="209"/>
        <end position="243"/>
    </location>
</feature>
<dbReference type="NCBIfam" id="TIGR00756">
    <property type="entry name" value="PPR"/>
    <property type="match status" value="6"/>
</dbReference>
<dbReference type="AlphaFoldDB" id="A0A835HJW6"/>
<evidence type="ECO:0000256" key="1">
    <source>
        <dbReference type="ARBA" id="ARBA00022737"/>
    </source>
</evidence>
<dbReference type="Pfam" id="PF20431">
    <property type="entry name" value="E_motif"/>
    <property type="match status" value="1"/>
</dbReference>
<feature type="repeat" description="PPR" evidence="2">
    <location>
        <begin position="310"/>
        <end position="344"/>
    </location>
</feature>
<dbReference type="Pfam" id="PF13041">
    <property type="entry name" value="PPR_2"/>
    <property type="match status" value="3"/>
</dbReference>
<dbReference type="GO" id="GO:0003723">
    <property type="term" value="F:RNA binding"/>
    <property type="evidence" value="ECO:0007669"/>
    <property type="project" value="InterPro"/>
</dbReference>
<dbReference type="SUPFAM" id="SSF48452">
    <property type="entry name" value="TPR-like"/>
    <property type="match status" value="1"/>
</dbReference>
<dbReference type="Proteomes" id="UP000631114">
    <property type="component" value="Unassembled WGS sequence"/>
</dbReference>
<dbReference type="PROSITE" id="PS51375">
    <property type="entry name" value="PPR"/>
    <property type="match status" value="5"/>
</dbReference>
<feature type="repeat" description="PPR" evidence="2">
    <location>
        <begin position="279"/>
        <end position="309"/>
    </location>
</feature>
<dbReference type="InterPro" id="IPR002885">
    <property type="entry name" value="PPR_rpt"/>
</dbReference>
<dbReference type="InterPro" id="IPR011990">
    <property type="entry name" value="TPR-like_helical_dom_sf"/>
</dbReference>
<keyword evidence="4" id="KW-1185">Reference proteome</keyword>
<feature type="repeat" description="PPR" evidence="2">
    <location>
        <begin position="108"/>
        <end position="142"/>
    </location>
</feature>
<dbReference type="Gene3D" id="1.25.40.10">
    <property type="entry name" value="Tetratricopeptide repeat domain"/>
    <property type="match status" value="5"/>
</dbReference>
<sequence length="525" mass="57769">MPERDVASWNVMIMGVAQMGCVDKVLGLFMGMRLADIKPDSISVIGLIMSSSSAMNLTMVRAVHCFGIRMGSYADVSVGNTCISAYAKCDDLCSAERVFYEIPIGLKTVISWNSMISGYAHREKFTEAVLLYRKMCCEGVRPDLSTILSLLSSIVHPEMLIQGKLIHCHGIKLGCDSDVSVVNTLISMYSKCEEIDRARFLFNSMGERSCVSWTAMIGGYAEKGDVDEAFNLFNAMEATTEKPDLVTVVALLSACGQTGSIDLGRWINRYAISNGFGNSIMVCNALIDMYSKCGSMIDAREIFLSMPERTVVSWTTMIAGYALNGKFEKALCLFYQMVESGSKPNHVTFLAVLQACIHGGILEKGLECFALMTEVYKISPTLEHYACMADLFGRKGKLKEAFQFIKDMPMEPDAGVWGALLGACKIHNAIEIAECVADHLLRLEPKTAVSYVTMANIYAAEGEWKDVAKVRAMMKGNKVRKSPGQSLVQANGKIHSFTVEDRSHPEGLLIYDVLDNLALQLKKEV</sequence>
<accession>A0A835HJW6</accession>
<name>A0A835HJW6_9MAGN</name>
<gene>
    <name evidence="3" type="ORF">IFM89_001633</name>
</gene>
<evidence type="ECO:0000313" key="4">
    <source>
        <dbReference type="Proteomes" id="UP000631114"/>
    </source>
</evidence>
<dbReference type="InterPro" id="IPR046960">
    <property type="entry name" value="PPR_At4g14850-like_plant"/>
</dbReference>